<dbReference type="STRING" id="278944.A0A4Z1I8P9"/>
<dbReference type="PANTHER" id="PTHR11552:SF138">
    <property type="entry name" value="DEHYDROGENASE PKFF-RELATED"/>
    <property type="match status" value="1"/>
</dbReference>
<keyword evidence="9" id="KW-1185">Reference proteome</keyword>
<feature type="domain" description="Glucose-methanol-choline oxidoreductase N-terminal" evidence="7">
    <location>
        <begin position="128"/>
        <end position="151"/>
    </location>
</feature>
<accession>A0A4Z1I8P9</accession>
<organism evidence="8 9">
    <name type="scientific">Botryotinia narcissicola</name>
    <dbReference type="NCBI Taxonomy" id="278944"/>
    <lineage>
        <taxon>Eukaryota</taxon>
        <taxon>Fungi</taxon>
        <taxon>Dikarya</taxon>
        <taxon>Ascomycota</taxon>
        <taxon>Pezizomycotina</taxon>
        <taxon>Leotiomycetes</taxon>
        <taxon>Helotiales</taxon>
        <taxon>Sclerotiniaceae</taxon>
        <taxon>Botryotinia</taxon>
    </lineage>
</organism>
<name>A0A4Z1I8P9_9HELO</name>
<dbReference type="OrthoDB" id="269227at2759"/>
<proteinExistence type="inferred from homology"/>
<feature type="binding site" evidence="4">
    <location>
        <begin position="548"/>
        <end position="549"/>
    </location>
    <ligand>
        <name>FAD</name>
        <dbReference type="ChEBI" id="CHEBI:57692"/>
    </ligand>
</feature>
<evidence type="ECO:0000256" key="3">
    <source>
        <dbReference type="PIRSR" id="PIRSR000137-1"/>
    </source>
</evidence>
<feature type="active site" description="Proton acceptor" evidence="3">
    <location>
        <position position="593"/>
    </location>
</feature>
<evidence type="ECO:0000256" key="5">
    <source>
        <dbReference type="RuleBase" id="RU003968"/>
    </source>
</evidence>
<dbReference type="Gene3D" id="3.30.560.10">
    <property type="entry name" value="Glucose Oxidase, domain 3"/>
    <property type="match status" value="1"/>
</dbReference>
<dbReference type="InterPro" id="IPR036188">
    <property type="entry name" value="FAD/NAD-bd_sf"/>
</dbReference>
<dbReference type="GO" id="GO:0044550">
    <property type="term" value="P:secondary metabolite biosynthetic process"/>
    <property type="evidence" value="ECO:0007669"/>
    <property type="project" value="TreeGrafter"/>
</dbReference>
<feature type="active site" description="Proton donor" evidence="3">
    <location>
        <position position="549"/>
    </location>
</feature>
<sequence length="613" mass="66259">MIHVWLSILPTLIQSVAGTAQTQHRLRSSTFAVPGNATYDYVDSVVGGGTAGLVIASRLAEIASVGVIEAGSFYEQDNGNYSIVPYGSLQMPLVYSAGDYPKQPLIDWNLFSVPQVNAGNRRIHYARGKTLGGSSALNALSYHRATSGTYQKWAELAGDESFTFENLLPYYKKSCHLTPPDIVKRNSTSATVVYDTTAFDNSFGGPLQVSWNNWIDLTINALAKAVQSICFLVSSVGFSSGSFSGHGAWVPSTIEPKKAVRSSSQLSFLEEAIEIMDIMVHAHTQALKIIFASDSPKRANAVQVSTAAFQYTIHAKKEVIVSAGVFHSPQLLMISGIGPRSTLEEHNIPLISELPGLGQNLWDQVSFTVLNQVNTPSAGSIVANLNNSAELLQQYYKDASGPYSSAAGYLSFERIPEELRGRFSKQTTSSLKYFPPDWPEAEYVGAGFGGDNFSTIGVFGGVLTAPLSRGNITIKSASLLDPPVIDLGWFSDPADSEVVVAIFKRIRQIWDSDPAKSIKIGPEILPVVAVQTDEEILEYIQQNSAPMWHASATCAMGKTGDSNAVVDSRGRVFGVKGLRVVDASIFPFALPGHPQASVYMIAEKIADDIITWK</sequence>
<dbReference type="Proteomes" id="UP000297452">
    <property type="component" value="Unassembled WGS sequence"/>
</dbReference>
<dbReference type="PROSITE" id="PS00623">
    <property type="entry name" value="GMC_OXRED_1"/>
    <property type="match status" value="1"/>
</dbReference>
<keyword evidence="6" id="KW-0732">Signal</keyword>
<evidence type="ECO:0000259" key="7">
    <source>
        <dbReference type="PROSITE" id="PS00623"/>
    </source>
</evidence>
<protein>
    <recommendedName>
        <fullName evidence="7">Glucose-methanol-choline oxidoreductase N-terminal domain-containing protein</fullName>
    </recommendedName>
</protein>
<dbReference type="GO" id="GO:0050660">
    <property type="term" value="F:flavin adenine dinucleotide binding"/>
    <property type="evidence" value="ECO:0007669"/>
    <property type="project" value="InterPro"/>
</dbReference>
<keyword evidence="2" id="KW-0325">Glycoprotein</keyword>
<dbReference type="GO" id="GO:0016614">
    <property type="term" value="F:oxidoreductase activity, acting on CH-OH group of donors"/>
    <property type="evidence" value="ECO:0007669"/>
    <property type="project" value="InterPro"/>
</dbReference>
<dbReference type="Pfam" id="PF05199">
    <property type="entry name" value="GMC_oxred_C"/>
    <property type="match status" value="1"/>
</dbReference>
<dbReference type="AlphaFoldDB" id="A0A4Z1I8P9"/>
<feature type="binding site" evidence="4">
    <location>
        <begin position="594"/>
        <end position="595"/>
    </location>
    <ligand>
        <name>FAD</name>
        <dbReference type="ChEBI" id="CHEBI:57692"/>
    </ligand>
</feature>
<feature type="chain" id="PRO_5021189356" description="Glucose-methanol-choline oxidoreductase N-terminal domain-containing protein" evidence="6">
    <location>
        <begin position="19"/>
        <end position="613"/>
    </location>
</feature>
<evidence type="ECO:0000256" key="2">
    <source>
        <dbReference type="ARBA" id="ARBA00023180"/>
    </source>
</evidence>
<keyword evidence="5" id="KW-0285">Flavoprotein</keyword>
<evidence type="ECO:0000256" key="4">
    <source>
        <dbReference type="PIRSR" id="PIRSR000137-2"/>
    </source>
</evidence>
<comment type="caution">
    <text evidence="8">The sequence shown here is derived from an EMBL/GenBank/DDBJ whole genome shotgun (WGS) entry which is preliminary data.</text>
</comment>
<dbReference type="Pfam" id="PF00732">
    <property type="entry name" value="GMC_oxred_N"/>
    <property type="match status" value="1"/>
</dbReference>
<dbReference type="PIRSF" id="PIRSF000137">
    <property type="entry name" value="Alcohol_oxidase"/>
    <property type="match status" value="1"/>
</dbReference>
<dbReference type="SUPFAM" id="SSF51905">
    <property type="entry name" value="FAD/NAD(P)-binding domain"/>
    <property type="match status" value="1"/>
</dbReference>
<keyword evidence="4 5" id="KW-0274">FAD</keyword>
<dbReference type="InterPro" id="IPR007867">
    <property type="entry name" value="GMC_OxRtase_C"/>
</dbReference>
<dbReference type="InterPro" id="IPR012132">
    <property type="entry name" value="GMC_OxRdtase"/>
</dbReference>
<comment type="cofactor">
    <cofactor evidence="4">
        <name>FAD</name>
        <dbReference type="ChEBI" id="CHEBI:57692"/>
    </cofactor>
</comment>
<dbReference type="PANTHER" id="PTHR11552">
    <property type="entry name" value="GLUCOSE-METHANOL-CHOLINE GMC OXIDOREDUCTASE"/>
    <property type="match status" value="1"/>
</dbReference>
<gene>
    <name evidence="8" type="ORF">BOTNAR_0308g00120</name>
</gene>
<dbReference type="SUPFAM" id="SSF54373">
    <property type="entry name" value="FAD-linked reductases, C-terminal domain"/>
    <property type="match status" value="1"/>
</dbReference>
<dbReference type="InterPro" id="IPR000172">
    <property type="entry name" value="GMC_OxRdtase_N"/>
</dbReference>
<evidence type="ECO:0000313" key="9">
    <source>
        <dbReference type="Proteomes" id="UP000297452"/>
    </source>
</evidence>
<feature type="signal peptide" evidence="6">
    <location>
        <begin position="1"/>
        <end position="18"/>
    </location>
</feature>
<dbReference type="EMBL" id="PQXJ01000308">
    <property type="protein sequence ID" value="TGO52977.1"/>
    <property type="molecule type" value="Genomic_DNA"/>
</dbReference>
<evidence type="ECO:0000256" key="1">
    <source>
        <dbReference type="ARBA" id="ARBA00010790"/>
    </source>
</evidence>
<dbReference type="Gene3D" id="3.50.50.60">
    <property type="entry name" value="FAD/NAD(P)-binding domain"/>
    <property type="match status" value="1"/>
</dbReference>
<comment type="similarity">
    <text evidence="1 5">Belongs to the GMC oxidoreductase family.</text>
</comment>
<evidence type="ECO:0000313" key="8">
    <source>
        <dbReference type="EMBL" id="TGO52977.1"/>
    </source>
</evidence>
<reference evidence="8 9" key="1">
    <citation type="submission" date="2017-12" db="EMBL/GenBank/DDBJ databases">
        <title>Comparative genomics of Botrytis spp.</title>
        <authorList>
            <person name="Valero-Jimenez C.A."/>
            <person name="Tapia P."/>
            <person name="Veloso J."/>
            <person name="Silva-Moreno E."/>
            <person name="Staats M."/>
            <person name="Valdes J.H."/>
            <person name="Van Kan J.A.L."/>
        </authorList>
    </citation>
    <scope>NUCLEOTIDE SEQUENCE [LARGE SCALE GENOMIC DNA]</scope>
    <source>
        <strain evidence="8 9">MUCL2120</strain>
    </source>
</reference>
<evidence type="ECO:0000256" key="6">
    <source>
        <dbReference type="SAM" id="SignalP"/>
    </source>
</evidence>